<keyword evidence="1" id="KW-0732">Signal</keyword>
<evidence type="ECO:0000313" key="2">
    <source>
        <dbReference type="EMBL" id="EFO90129.1"/>
    </source>
</evidence>
<keyword evidence="3" id="KW-1185">Reference proteome</keyword>
<evidence type="ECO:0000313" key="3">
    <source>
        <dbReference type="Proteomes" id="UP000008281"/>
    </source>
</evidence>
<feature type="signal peptide" evidence="1">
    <location>
        <begin position="1"/>
        <end position="21"/>
    </location>
</feature>
<gene>
    <name evidence="2" type="ORF">CRE_24753</name>
</gene>
<reference evidence="2" key="1">
    <citation type="submission" date="2007-07" db="EMBL/GenBank/DDBJ databases">
        <title>PCAP assembly of the Caenorhabditis remanei genome.</title>
        <authorList>
            <consortium name="The Caenorhabditis remanei Sequencing Consortium"/>
            <person name="Wilson R.K."/>
        </authorList>
    </citation>
    <scope>NUCLEOTIDE SEQUENCE [LARGE SCALE GENOMIC DNA]</scope>
    <source>
        <strain evidence="2">PB4641</strain>
    </source>
</reference>
<feature type="chain" id="PRO_5003178326" evidence="1">
    <location>
        <begin position="22"/>
        <end position="111"/>
    </location>
</feature>
<dbReference type="HOGENOM" id="CLU_2173235_0_0_1"/>
<evidence type="ECO:0000256" key="1">
    <source>
        <dbReference type="SAM" id="SignalP"/>
    </source>
</evidence>
<dbReference type="AlphaFoldDB" id="E3N956"/>
<name>E3N956_CAERE</name>
<proteinExistence type="predicted"/>
<accession>E3N956</accession>
<sequence length="111" mass="12369">MNISLVSILVLLSIFIGTVHSQPASLTFGDNTRNSPRVNLKATNQGNILVQTVTWSFQPSRCELLTRVDETIHERVKFVSKTSVCTHQDLCSHSTFVTTGITCDEFMKVLN</sequence>
<dbReference type="EMBL" id="DS268562">
    <property type="protein sequence ID" value="EFO90129.1"/>
    <property type="molecule type" value="Genomic_DNA"/>
</dbReference>
<protein>
    <submittedName>
        <fullName evidence="2">Uncharacterized protein</fullName>
    </submittedName>
</protein>
<dbReference type="Proteomes" id="UP000008281">
    <property type="component" value="Unassembled WGS sequence"/>
</dbReference>
<organism evidence="3">
    <name type="scientific">Caenorhabditis remanei</name>
    <name type="common">Caenorhabditis vulgaris</name>
    <dbReference type="NCBI Taxonomy" id="31234"/>
    <lineage>
        <taxon>Eukaryota</taxon>
        <taxon>Metazoa</taxon>
        <taxon>Ecdysozoa</taxon>
        <taxon>Nematoda</taxon>
        <taxon>Chromadorea</taxon>
        <taxon>Rhabditida</taxon>
        <taxon>Rhabditina</taxon>
        <taxon>Rhabditomorpha</taxon>
        <taxon>Rhabditoidea</taxon>
        <taxon>Rhabditidae</taxon>
        <taxon>Peloderinae</taxon>
        <taxon>Caenorhabditis</taxon>
    </lineage>
</organism>
<dbReference type="InParanoid" id="E3N956"/>